<dbReference type="KEGG" id="xtw:AB672_10925"/>
<dbReference type="STRING" id="1444770.AF72_12995"/>
<sequence>MLNHRECDRVKVQVLRLIRAMAGQPKRRRYTKGCSRIVSVLGRDACGDLFGHVRSFYAKQPQDTQVKAFQEHLTADQARIDLMDQVITPCAAVCNAARDADVAAIGHAATLPRGLQALGASGVALCHLCAAATPAAWRRLAVAHIISGANG</sequence>
<dbReference type="eggNOG" id="COG1479">
    <property type="taxonomic scope" value="Bacteria"/>
</dbReference>
<dbReference type="RefSeq" id="WP_038272991.1">
    <property type="nucleotide sequence ID" value="NZ_CP053627.1"/>
</dbReference>
<dbReference type="PATRIC" id="fig|1444770.3.peg.3077"/>
<evidence type="ECO:0000313" key="1">
    <source>
        <dbReference type="EMBL" id="EWS77039.1"/>
    </source>
</evidence>
<proteinExistence type="predicted"/>
<name>Z9JFW0_9GAMM</name>
<dbReference type="Proteomes" id="UP000020406">
    <property type="component" value="Unassembled WGS sequence"/>
</dbReference>
<evidence type="ECO:0000313" key="2">
    <source>
        <dbReference type="Proteomes" id="UP000020406"/>
    </source>
</evidence>
<gene>
    <name evidence="1" type="ORF">AF72_12995</name>
</gene>
<dbReference type="AlphaFoldDB" id="Z9JFW0"/>
<dbReference type="GeneID" id="68901807"/>
<comment type="caution">
    <text evidence="1">The sequence shown here is derived from an EMBL/GenBank/DDBJ whole genome shotgun (WGS) entry which is preliminary data.</text>
</comment>
<reference evidence="1 2" key="1">
    <citation type="journal article" date="2014" name="Genome Announc.">
        <title>Draft Genome Sequence of Xylella fastidiosa Pear Leaf Scorch Strain in Taiwan.</title>
        <authorList>
            <person name="Su C.C."/>
            <person name="Deng W.L."/>
            <person name="Jan F.J."/>
            <person name="Chang C.J."/>
            <person name="Huang H."/>
            <person name="Chen J."/>
        </authorList>
    </citation>
    <scope>NUCLEOTIDE SEQUENCE [LARGE SCALE GENOMIC DNA]</scope>
    <source>
        <strain evidence="1 2">PLS229</strain>
    </source>
</reference>
<organism evidence="1 2">
    <name type="scientific">Xylella taiwanensis</name>
    <dbReference type="NCBI Taxonomy" id="1444770"/>
    <lineage>
        <taxon>Bacteria</taxon>
        <taxon>Pseudomonadati</taxon>
        <taxon>Pseudomonadota</taxon>
        <taxon>Gammaproteobacteria</taxon>
        <taxon>Lysobacterales</taxon>
        <taxon>Lysobacteraceae</taxon>
        <taxon>Xylella</taxon>
    </lineage>
</organism>
<dbReference type="OrthoDB" id="9798761at2"/>
<dbReference type="EMBL" id="JDSQ01000037">
    <property type="protein sequence ID" value="EWS77039.1"/>
    <property type="molecule type" value="Genomic_DNA"/>
</dbReference>
<protein>
    <submittedName>
        <fullName evidence="1">Uncharacterized protein</fullName>
    </submittedName>
</protein>
<accession>Z9JFW0</accession>